<dbReference type="HOGENOM" id="CLU_1651027_0_0_7"/>
<feature type="compositionally biased region" description="Basic and acidic residues" evidence="1">
    <location>
        <begin position="96"/>
        <end position="113"/>
    </location>
</feature>
<name>S4Y5S6_SORCE</name>
<proteinExistence type="predicted"/>
<protein>
    <recommendedName>
        <fullName evidence="2">HNH domain-containing protein</fullName>
    </recommendedName>
</protein>
<dbReference type="RefSeq" id="WP_020740556.1">
    <property type="nucleotide sequence ID" value="NC_021658.1"/>
</dbReference>
<evidence type="ECO:0000313" key="3">
    <source>
        <dbReference type="EMBL" id="AGP40762.1"/>
    </source>
</evidence>
<dbReference type="Pfam" id="PF01844">
    <property type="entry name" value="HNH"/>
    <property type="match status" value="1"/>
</dbReference>
<dbReference type="GO" id="GO:0003676">
    <property type="term" value="F:nucleic acid binding"/>
    <property type="evidence" value="ECO:0007669"/>
    <property type="project" value="InterPro"/>
</dbReference>
<gene>
    <name evidence="3" type="ORF">SCE1572_43515</name>
</gene>
<dbReference type="InterPro" id="IPR002711">
    <property type="entry name" value="HNH"/>
</dbReference>
<dbReference type="EMBL" id="CP003969">
    <property type="protein sequence ID" value="AGP40762.1"/>
    <property type="molecule type" value="Genomic_DNA"/>
</dbReference>
<dbReference type="Proteomes" id="UP000014803">
    <property type="component" value="Chromosome"/>
</dbReference>
<dbReference type="InterPro" id="IPR003615">
    <property type="entry name" value="HNH_nuc"/>
</dbReference>
<reference evidence="3 4" key="1">
    <citation type="journal article" date="2013" name="Sci. Rep.">
        <title>Extraordinary expansion of a Sorangium cellulosum genome from an alkaline milieu.</title>
        <authorList>
            <person name="Han K."/>
            <person name="Li Z.F."/>
            <person name="Peng R."/>
            <person name="Zhu L.P."/>
            <person name="Zhou T."/>
            <person name="Wang L.G."/>
            <person name="Li S.G."/>
            <person name="Zhang X.B."/>
            <person name="Hu W."/>
            <person name="Wu Z.H."/>
            <person name="Qin N."/>
            <person name="Li Y.Z."/>
        </authorList>
    </citation>
    <scope>NUCLEOTIDE SEQUENCE [LARGE SCALE GENOMIC DNA]</scope>
    <source>
        <strain evidence="3 4">So0157-2</strain>
    </source>
</reference>
<organism evidence="3 4">
    <name type="scientific">Sorangium cellulosum So0157-2</name>
    <dbReference type="NCBI Taxonomy" id="1254432"/>
    <lineage>
        <taxon>Bacteria</taxon>
        <taxon>Pseudomonadati</taxon>
        <taxon>Myxococcota</taxon>
        <taxon>Polyangia</taxon>
        <taxon>Polyangiales</taxon>
        <taxon>Polyangiaceae</taxon>
        <taxon>Sorangium</taxon>
    </lineage>
</organism>
<sequence length="160" mass="17741">MSISSRRYSREYIGWAAVASSARARRGDDGPELLRVGGEAHRVGRLDRSTQGLPESKIEGTPRLASLLPRIDRERLKAFEAAGGRCQCERKECDEGHADRCPNEFAPEDRGGADDPDAWQAHHWRARSRGGTDNQANCEIVCVPCHKSTDSYGRPPGKKR</sequence>
<dbReference type="GO" id="GO:0004519">
    <property type="term" value="F:endonuclease activity"/>
    <property type="evidence" value="ECO:0007669"/>
    <property type="project" value="InterPro"/>
</dbReference>
<dbReference type="CDD" id="cd00085">
    <property type="entry name" value="HNHc"/>
    <property type="match status" value="1"/>
</dbReference>
<dbReference type="Gene3D" id="1.10.30.50">
    <property type="match status" value="1"/>
</dbReference>
<feature type="region of interest" description="Disordered" evidence="1">
    <location>
        <begin position="96"/>
        <end position="132"/>
    </location>
</feature>
<dbReference type="KEGG" id="scu:SCE1572_43515"/>
<accession>S4Y5S6</accession>
<dbReference type="AlphaFoldDB" id="S4Y5S6"/>
<evidence type="ECO:0000259" key="2">
    <source>
        <dbReference type="Pfam" id="PF01844"/>
    </source>
</evidence>
<dbReference type="PATRIC" id="fig|1254432.3.peg.9836"/>
<dbReference type="GO" id="GO:0008270">
    <property type="term" value="F:zinc ion binding"/>
    <property type="evidence" value="ECO:0007669"/>
    <property type="project" value="InterPro"/>
</dbReference>
<evidence type="ECO:0000256" key="1">
    <source>
        <dbReference type="SAM" id="MobiDB-lite"/>
    </source>
</evidence>
<evidence type="ECO:0000313" key="4">
    <source>
        <dbReference type="Proteomes" id="UP000014803"/>
    </source>
</evidence>
<feature type="domain" description="HNH" evidence="2">
    <location>
        <begin position="108"/>
        <end position="148"/>
    </location>
</feature>